<evidence type="ECO:0000313" key="8">
    <source>
        <dbReference type="EMBL" id="OGG48068.1"/>
    </source>
</evidence>
<protein>
    <recommendedName>
        <fullName evidence="4">Alanine racemase</fullName>
        <ecNumber evidence="4">5.1.1.1</ecNumber>
    </recommendedName>
</protein>
<evidence type="ECO:0000259" key="7">
    <source>
        <dbReference type="SMART" id="SM01005"/>
    </source>
</evidence>
<dbReference type="EC" id="5.1.1.1" evidence="4"/>
<dbReference type="SMART" id="SM01005">
    <property type="entry name" value="Ala_racemase_C"/>
    <property type="match status" value="1"/>
</dbReference>
<dbReference type="HAMAP" id="MF_01201">
    <property type="entry name" value="Ala_racemase"/>
    <property type="match status" value="1"/>
</dbReference>
<dbReference type="NCBIfam" id="TIGR00492">
    <property type="entry name" value="alr"/>
    <property type="match status" value="1"/>
</dbReference>
<comment type="catalytic activity">
    <reaction evidence="4">
        <text>L-alanine = D-alanine</text>
        <dbReference type="Rhea" id="RHEA:20249"/>
        <dbReference type="ChEBI" id="CHEBI:57416"/>
        <dbReference type="ChEBI" id="CHEBI:57972"/>
        <dbReference type="EC" id="5.1.1.1"/>
    </reaction>
</comment>
<evidence type="ECO:0000256" key="5">
    <source>
        <dbReference type="PIRSR" id="PIRSR600821-50"/>
    </source>
</evidence>
<comment type="caution">
    <text evidence="8">The sequence shown here is derived from an EMBL/GenBank/DDBJ whole genome shotgun (WGS) entry which is preliminary data.</text>
</comment>
<comment type="pathway">
    <text evidence="4">Amino-acid biosynthesis; D-alanine biosynthesis; D-alanine from L-alanine: step 1/1.</text>
</comment>
<comment type="similarity">
    <text evidence="4">Belongs to the alanine racemase family.</text>
</comment>
<dbReference type="CDD" id="cd00430">
    <property type="entry name" value="PLPDE_III_AR"/>
    <property type="match status" value="1"/>
</dbReference>
<keyword evidence="3 4" id="KW-0413">Isomerase</keyword>
<dbReference type="SUPFAM" id="SSF51419">
    <property type="entry name" value="PLP-binding barrel"/>
    <property type="match status" value="1"/>
</dbReference>
<dbReference type="InterPro" id="IPR009006">
    <property type="entry name" value="Ala_racemase/Decarboxylase_C"/>
</dbReference>
<comment type="cofactor">
    <cofactor evidence="1 4 5">
        <name>pyridoxal 5'-phosphate</name>
        <dbReference type="ChEBI" id="CHEBI:597326"/>
    </cofactor>
</comment>
<feature type="binding site" evidence="4 6">
    <location>
        <position position="305"/>
    </location>
    <ligand>
        <name>substrate</name>
    </ligand>
</feature>
<dbReference type="GO" id="GO:0030632">
    <property type="term" value="P:D-alanine biosynthetic process"/>
    <property type="evidence" value="ECO:0007669"/>
    <property type="project" value="UniProtKB-UniRule"/>
</dbReference>
<dbReference type="InterPro" id="IPR001608">
    <property type="entry name" value="Ala_racemase_N"/>
</dbReference>
<feature type="active site" description="Proton acceptor; specific for D-alanine" evidence="4">
    <location>
        <position position="35"/>
    </location>
</feature>
<name>A0A1F6CG11_HANXR</name>
<dbReference type="Proteomes" id="UP000178606">
    <property type="component" value="Unassembled WGS sequence"/>
</dbReference>
<feature type="binding site" evidence="4 6">
    <location>
        <position position="133"/>
    </location>
    <ligand>
        <name>substrate</name>
    </ligand>
</feature>
<dbReference type="GO" id="GO:0008784">
    <property type="term" value="F:alanine racemase activity"/>
    <property type="evidence" value="ECO:0007669"/>
    <property type="project" value="UniProtKB-UniRule"/>
</dbReference>
<dbReference type="SUPFAM" id="SSF50621">
    <property type="entry name" value="Alanine racemase C-terminal domain-like"/>
    <property type="match status" value="1"/>
</dbReference>
<dbReference type="Gene3D" id="3.20.20.10">
    <property type="entry name" value="Alanine racemase"/>
    <property type="match status" value="1"/>
</dbReference>
<dbReference type="EMBL" id="MFKF01000257">
    <property type="protein sequence ID" value="OGG48068.1"/>
    <property type="molecule type" value="Genomic_DNA"/>
</dbReference>
<accession>A0A1F6CG11</accession>
<proteinExistence type="inferred from homology"/>
<dbReference type="PANTHER" id="PTHR30511:SF0">
    <property type="entry name" value="ALANINE RACEMASE, CATABOLIC-RELATED"/>
    <property type="match status" value="1"/>
</dbReference>
<dbReference type="UniPathway" id="UPA00042">
    <property type="reaction ID" value="UER00497"/>
</dbReference>
<feature type="active site" description="Proton acceptor; specific for L-alanine" evidence="4">
    <location>
        <position position="257"/>
    </location>
</feature>
<organism evidence="8 9">
    <name type="scientific">Handelsmanbacteria sp. (strain RIFCSPLOWO2_12_FULL_64_10)</name>
    <dbReference type="NCBI Taxonomy" id="1817868"/>
    <lineage>
        <taxon>Bacteria</taxon>
        <taxon>Candidatus Handelsmaniibacteriota</taxon>
    </lineage>
</organism>
<dbReference type="Pfam" id="PF01168">
    <property type="entry name" value="Ala_racemase_N"/>
    <property type="match status" value="1"/>
</dbReference>
<dbReference type="InterPro" id="IPR000821">
    <property type="entry name" value="Ala_racemase"/>
</dbReference>
<evidence type="ECO:0000313" key="9">
    <source>
        <dbReference type="Proteomes" id="UP000178606"/>
    </source>
</evidence>
<dbReference type="InterPro" id="IPR011079">
    <property type="entry name" value="Ala_racemase_C"/>
</dbReference>
<dbReference type="Pfam" id="PF00842">
    <property type="entry name" value="Ala_racemase_C"/>
    <property type="match status" value="1"/>
</dbReference>
<dbReference type="GO" id="GO:0005829">
    <property type="term" value="C:cytosol"/>
    <property type="evidence" value="ECO:0007669"/>
    <property type="project" value="TreeGrafter"/>
</dbReference>
<evidence type="ECO:0000256" key="2">
    <source>
        <dbReference type="ARBA" id="ARBA00022898"/>
    </source>
</evidence>
<dbReference type="GO" id="GO:0009252">
    <property type="term" value="P:peptidoglycan biosynthetic process"/>
    <property type="evidence" value="ECO:0007669"/>
    <property type="project" value="TreeGrafter"/>
</dbReference>
<sequence length="365" mass="38902">MRPAWIEIDLSAIAQNVRQVRRFVGERVRVMAVVKANGYGHGLVESARAALEGGASSLGVALLDEALALRRSGIDAPVLVLGCGLPGDAPDLVRHRIAQVVSGPDTTAALSREAVRQGRVVPVHAKVDTGMGRVGCPVSDAPAFLRQLLSLPGLSVEGVATHFPQSDAARLPAIEAQLARFVGAMDGLDRRPLRHAASSAVTLLLPRAHLDLVRVGLLVYGIPPLDGPCPIHLRPALTLRARVTQVNPVPAGWPVSYGETFVTRRPSRLAIVPVGYADGYPRRLSNCGEALIRGRRCPIRGRVCMDQCVVDVTDLPGVSVGDEAVLLGEQAGERITVWDLTRAIDGTPHEIVACLSARLPRVYKT</sequence>
<gene>
    <name evidence="8" type="ORF">A3F84_28250</name>
</gene>
<evidence type="ECO:0000256" key="1">
    <source>
        <dbReference type="ARBA" id="ARBA00001933"/>
    </source>
</evidence>
<dbReference type="PROSITE" id="PS00395">
    <property type="entry name" value="ALANINE_RACEMASE"/>
    <property type="match status" value="1"/>
</dbReference>
<dbReference type="PANTHER" id="PTHR30511">
    <property type="entry name" value="ALANINE RACEMASE"/>
    <property type="match status" value="1"/>
</dbReference>
<dbReference type="AlphaFoldDB" id="A0A1F6CG11"/>
<evidence type="ECO:0000256" key="3">
    <source>
        <dbReference type="ARBA" id="ARBA00023235"/>
    </source>
</evidence>
<evidence type="ECO:0000256" key="4">
    <source>
        <dbReference type="HAMAP-Rule" id="MF_01201"/>
    </source>
</evidence>
<dbReference type="InterPro" id="IPR020622">
    <property type="entry name" value="Ala_racemase_pyridoxalP-BS"/>
</dbReference>
<reference evidence="8 9" key="1">
    <citation type="journal article" date="2016" name="Nat. Commun.">
        <title>Thousands of microbial genomes shed light on interconnected biogeochemical processes in an aquifer system.</title>
        <authorList>
            <person name="Anantharaman K."/>
            <person name="Brown C.T."/>
            <person name="Hug L.A."/>
            <person name="Sharon I."/>
            <person name="Castelle C.J."/>
            <person name="Probst A.J."/>
            <person name="Thomas B.C."/>
            <person name="Singh A."/>
            <person name="Wilkins M.J."/>
            <person name="Karaoz U."/>
            <person name="Brodie E.L."/>
            <person name="Williams K.H."/>
            <person name="Hubbard S.S."/>
            <person name="Banfield J.F."/>
        </authorList>
    </citation>
    <scope>NUCLEOTIDE SEQUENCE [LARGE SCALE GENOMIC DNA]</scope>
    <source>
        <strain evidence="9">RIFCSPLOWO2_12_FULL_64_10</strain>
    </source>
</reference>
<dbReference type="InterPro" id="IPR029066">
    <property type="entry name" value="PLP-binding_barrel"/>
</dbReference>
<dbReference type="GO" id="GO:0030170">
    <property type="term" value="F:pyridoxal phosphate binding"/>
    <property type="evidence" value="ECO:0007669"/>
    <property type="project" value="UniProtKB-UniRule"/>
</dbReference>
<evidence type="ECO:0000256" key="6">
    <source>
        <dbReference type="PIRSR" id="PIRSR600821-52"/>
    </source>
</evidence>
<feature type="domain" description="Alanine racemase C-terminal" evidence="7">
    <location>
        <begin position="236"/>
        <end position="364"/>
    </location>
</feature>
<comment type="function">
    <text evidence="4">Catalyzes the interconversion of L-alanine and D-alanine. May also act on other amino acids.</text>
</comment>
<dbReference type="Gene3D" id="2.40.37.10">
    <property type="entry name" value="Lyase, Ornithine Decarboxylase, Chain A, domain 1"/>
    <property type="match status" value="1"/>
</dbReference>
<dbReference type="PRINTS" id="PR00992">
    <property type="entry name" value="ALARACEMASE"/>
</dbReference>
<feature type="modified residue" description="N6-(pyridoxal phosphate)lysine" evidence="4 5">
    <location>
        <position position="35"/>
    </location>
</feature>
<keyword evidence="2 4" id="KW-0663">Pyridoxal phosphate</keyword>
<dbReference type="FunFam" id="3.20.20.10:FF:000002">
    <property type="entry name" value="Alanine racemase"/>
    <property type="match status" value="1"/>
</dbReference>